<dbReference type="InterPro" id="IPR036291">
    <property type="entry name" value="NAD(P)-bd_dom_sf"/>
</dbReference>
<dbReference type="Proteomes" id="UP000267128">
    <property type="component" value="Unassembled WGS sequence"/>
</dbReference>
<dbReference type="PRINTS" id="PR00080">
    <property type="entry name" value="SDRFAMILY"/>
</dbReference>
<gene>
    <name evidence="4" type="ORF">EFK50_00290</name>
</gene>
<organism evidence="4 5">
    <name type="scientific">Nocardioides marmoriginsengisoli</name>
    <dbReference type="NCBI Taxonomy" id="661483"/>
    <lineage>
        <taxon>Bacteria</taxon>
        <taxon>Bacillati</taxon>
        <taxon>Actinomycetota</taxon>
        <taxon>Actinomycetes</taxon>
        <taxon>Propionibacteriales</taxon>
        <taxon>Nocardioidaceae</taxon>
        <taxon>Nocardioides</taxon>
    </lineage>
</organism>
<evidence type="ECO:0000256" key="2">
    <source>
        <dbReference type="ARBA" id="ARBA00023002"/>
    </source>
</evidence>
<accession>A0A3N0CRN2</accession>
<keyword evidence="2" id="KW-0560">Oxidoreductase</keyword>
<dbReference type="InterPro" id="IPR020904">
    <property type="entry name" value="Sc_DH/Rdtase_CS"/>
</dbReference>
<keyword evidence="5" id="KW-1185">Reference proteome</keyword>
<dbReference type="PANTHER" id="PTHR42901:SF1">
    <property type="entry name" value="ALCOHOL DEHYDROGENASE"/>
    <property type="match status" value="1"/>
</dbReference>
<reference evidence="4 5" key="1">
    <citation type="submission" date="2018-11" db="EMBL/GenBank/DDBJ databases">
        <authorList>
            <person name="Li F."/>
        </authorList>
    </citation>
    <scope>NUCLEOTIDE SEQUENCE [LARGE SCALE GENOMIC DNA]</scope>
    <source>
        <strain evidence="4 5">Gsoil 097</strain>
    </source>
</reference>
<dbReference type="GO" id="GO:0016616">
    <property type="term" value="F:oxidoreductase activity, acting on the CH-OH group of donors, NAD or NADP as acceptor"/>
    <property type="evidence" value="ECO:0007669"/>
    <property type="project" value="UniProtKB-ARBA"/>
</dbReference>
<dbReference type="PRINTS" id="PR00081">
    <property type="entry name" value="GDHRDH"/>
</dbReference>
<proteinExistence type="inferred from homology"/>
<dbReference type="PROSITE" id="PS00061">
    <property type="entry name" value="ADH_SHORT"/>
    <property type="match status" value="1"/>
</dbReference>
<comment type="similarity">
    <text evidence="1 3">Belongs to the short-chain dehydrogenases/reductases (SDR) family.</text>
</comment>
<dbReference type="FunFam" id="3.40.50.720:FF:000047">
    <property type="entry name" value="NADP-dependent L-serine/L-allo-threonine dehydrogenase"/>
    <property type="match status" value="1"/>
</dbReference>
<evidence type="ECO:0000313" key="5">
    <source>
        <dbReference type="Proteomes" id="UP000267128"/>
    </source>
</evidence>
<dbReference type="SUPFAM" id="SSF51735">
    <property type="entry name" value="NAD(P)-binding Rossmann-fold domains"/>
    <property type="match status" value="1"/>
</dbReference>
<evidence type="ECO:0000256" key="3">
    <source>
        <dbReference type="RuleBase" id="RU000363"/>
    </source>
</evidence>
<dbReference type="OrthoDB" id="9775296at2"/>
<evidence type="ECO:0000256" key="1">
    <source>
        <dbReference type="ARBA" id="ARBA00006484"/>
    </source>
</evidence>
<dbReference type="AlphaFoldDB" id="A0A3N0CRN2"/>
<dbReference type="Pfam" id="PF00106">
    <property type="entry name" value="adh_short"/>
    <property type="match status" value="1"/>
</dbReference>
<name>A0A3N0CRN2_9ACTN</name>
<dbReference type="PANTHER" id="PTHR42901">
    <property type="entry name" value="ALCOHOL DEHYDROGENASE"/>
    <property type="match status" value="1"/>
</dbReference>
<dbReference type="InterPro" id="IPR002347">
    <property type="entry name" value="SDR_fam"/>
</dbReference>
<evidence type="ECO:0000313" key="4">
    <source>
        <dbReference type="EMBL" id="RNL66108.1"/>
    </source>
</evidence>
<dbReference type="EMBL" id="RJSE01000001">
    <property type="protein sequence ID" value="RNL66108.1"/>
    <property type="molecule type" value="Genomic_DNA"/>
</dbReference>
<dbReference type="Gene3D" id="3.40.50.720">
    <property type="entry name" value="NAD(P)-binding Rossmann-like Domain"/>
    <property type="match status" value="1"/>
</dbReference>
<sequence length="267" mass="27659">MTADAPEQQETTLSTQSAATRTAVVTGASSGIGAATARALAGDGFRVVCAARRTDRIEALAAEIGGVAVTCDVTSDESVQALAAAVGDRIDVLVNNAGGAYGADQVSGADLGDWQRMYDVNVLGVVRVTQALLPALRATGTGLIVNLGSTAGQVTYPGGGGYTAAKHGLHAVSQTLRRELNGEPIRVTEIVPGMVHTPEFSVVRFGDQAQADAVYADVDSPLVADDIAEAIRWVASLPRHMNVDELVLRPVAQAAQHQLHRGPIFTP</sequence>
<comment type="caution">
    <text evidence="4">The sequence shown here is derived from an EMBL/GenBank/DDBJ whole genome shotgun (WGS) entry which is preliminary data.</text>
</comment>
<protein>
    <submittedName>
        <fullName evidence="4">SDR family oxidoreductase</fullName>
    </submittedName>
</protein>
<dbReference type="RefSeq" id="WP_123225553.1">
    <property type="nucleotide sequence ID" value="NZ_RJSE01000001.1"/>
</dbReference>